<keyword evidence="1" id="KW-0812">Transmembrane</keyword>
<feature type="transmembrane region" description="Helical" evidence="1">
    <location>
        <begin position="47"/>
        <end position="67"/>
    </location>
</feature>
<proteinExistence type="predicted"/>
<dbReference type="EMBL" id="KZ825068">
    <property type="protein sequence ID" value="RAH55524.1"/>
    <property type="molecule type" value="Genomic_DNA"/>
</dbReference>
<keyword evidence="1" id="KW-0472">Membrane</keyword>
<dbReference type="RefSeq" id="XP_025513446.1">
    <property type="nucleotide sequence ID" value="XM_025665626.1"/>
</dbReference>
<gene>
    <name evidence="2" type="ORF">BO85DRAFT_73315</name>
</gene>
<dbReference type="AlphaFoldDB" id="A0A8G1QXI0"/>
<feature type="transmembrane region" description="Helical" evidence="1">
    <location>
        <begin position="79"/>
        <end position="98"/>
    </location>
</feature>
<sequence length="122" mass="13681">MLVSICLFNTPLFETLFYPHYQGAQNIEAVSARYDAKRNCTVSKSCSNILILFVHGGWLSALLVSAVGGNLFRVLDVHIYSPLFSTPCLVIYMYSFAYHHSLMCIIPSTTIKVCVFFLCNVT</sequence>
<evidence type="ECO:0000256" key="1">
    <source>
        <dbReference type="SAM" id="Phobius"/>
    </source>
</evidence>
<evidence type="ECO:0000313" key="3">
    <source>
        <dbReference type="Proteomes" id="UP000249526"/>
    </source>
</evidence>
<name>A0A8G1QXI0_9EURO</name>
<accession>A0A8G1QXI0</accession>
<organism evidence="2 3">
    <name type="scientific">Aspergillus piperis CBS 112811</name>
    <dbReference type="NCBI Taxonomy" id="1448313"/>
    <lineage>
        <taxon>Eukaryota</taxon>
        <taxon>Fungi</taxon>
        <taxon>Dikarya</taxon>
        <taxon>Ascomycota</taxon>
        <taxon>Pezizomycotina</taxon>
        <taxon>Eurotiomycetes</taxon>
        <taxon>Eurotiomycetidae</taxon>
        <taxon>Eurotiales</taxon>
        <taxon>Aspergillaceae</taxon>
        <taxon>Aspergillus</taxon>
        <taxon>Aspergillus subgen. Circumdati</taxon>
    </lineage>
</organism>
<keyword evidence="1" id="KW-1133">Transmembrane helix</keyword>
<keyword evidence="3" id="KW-1185">Reference proteome</keyword>
<dbReference type="Proteomes" id="UP000249526">
    <property type="component" value="Unassembled WGS sequence"/>
</dbReference>
<dbReference type="GeneID" id="37169028"/>
<evidence type="ECO:0000313" key="2">
    <source>
        <dbReference type="EMBL" id="RAH55524.1"/>
    </source>
</evidence>
<protein>
    <submittedName>
        <fullName evidence="2">Uncharacterized protein</fullName>
    </submittedName>
</protein>
<reference evidence="2 3" key="1">
    <citation type="submission" date="2018-02" db="EMBL/GenBank/DDBJ databases">
        <title>The genomes of Aspergillus section Nigri reveals drivers in fungal speciation.</title>
        <authorList>
            <consortium name="DOE Joint Genome Institute"/>
            <person name="Vesth T.C."/>
            <person name="Nybo J."/>
            <person name="Theobald S."/>
            <person name="Brandl J."/>
            <person name="Frisvad J.C."/>
            <person name="Nielsen K.F."/>
            <person name="Lyhne E.K."/>
            <person name="Kogle M.E."/>
            <person name="Kuo A."/>
            <person name="Riley R."/>
            <person name="Clum A."/>
            <person name="Nolan M."/>
            <person name="Lipzen A."/>
            <person name="Salamov A."/>
            <person name="Henrissat B."/>
            <person name="Wiebenga A."/>
            <person name="De vries R.P."/>
            <person name="Grigoriev I.V."/>
            <person name="Mortensen U.H."/>
            <person name="Andersen M.R."/>
            <person name="Baker S.E."/>
        </authorList>
    </citation>
    <scope>NUCLEOTIDE SEQUENCE [LARGE SCALE GENOMIC DNA]</scope>
    <source>
        <strain evidence="2 3">CBS 112811</strain>
    </source>
</reference>